<dbReference type="PANTHER" id="PTHR13887">
    <property type="entry name" value="GLUTATHIONE S-TRANSFERASE KAPPA"/>
    <property type="match status" value="1"/>
</dbReference>
<dbReference type="SUPFAM" id="SSF52833">
    <property type="entry name" value="Thioredoxin-like"/>
    <property type="match status" value="1"/>
</dbReference>
<sequence>MSQSPDSSTPRVKIDFVSDVVCPWCAVGLNSLEQAIARVGDAVEVELHFQPFELNPQMAPEGENIDEHLAHKYGLGAQQLAQNREALRERGAAVGFQFNARDRIYNTFDAHRLLHWAAAVGAAQERALKHALLKTYFTDGRDISQHDVLATVAGETGLDADRARSLLASDEYADAVREQERFYQSQGIRAVPSVIINDRHLIQGGQPAEQFEAAIRQIAGLARAG</sequence>
<gene>
    <name evidence="2" type="ORF">AZ78_2349</name>
</gene>
<dbReference type="Proteomes" id="UP000023435">
    <property type="component" value="Unassembled WGS sequence"/>
</dbReference>
<dbReference type="GO" id="GO:0016491">
    <property type="term" value="F:oxidoreductase activity"/>
    <property type="evidence" value="ECO:0007669"/>
    <property type="project" value="InterPro"/>
</dbReference>
<dbReference type="RefSeq" id="WP_036102363.1">
    <property type="nucleotide sequence ID" value="NZ_JAJA02000001.1"/>
</dbReference>
<dbReference type="OrthoDB" id="9799122at2"/>
<dbReference type="InterPro" id="IPR036249">
    <property type="entry name" value="Thioredoxin-like_sf"/>
</dbReference>
<feature type="domain" description="DSBA-like thioredoxin" evidence="1">
    <location>
        <begin position="14"/>
        <end position="215"/>
    </location>
</feature>
<proteinExistence type="predicted"/>
<evidence type="ECO:0000313" key="2">
    <source>
        <dbReference type="EMBL" id="KWS04799.1"/>
    </source>
</evidence>
<organism evidence="2 3">
    <name type="scientific">Lysobacter capsici AZ78</name>
    <dbReference type="NCBI Taxonomy" id="1444315"/>
    <lineage>
        <taxon>Bacteria</taxon>
        <taxon>Pseudomonadati</taxon>
        <taxon>Pseudomonadota</taxon>
        <taxon>Gammaproteobacteria</taxon>
        <taxon>Lysobacterales</taxon>
        <taxon>Lysobacteraceae</taxon>
        <taxon>Lysobacter</taxon>
    </lineage>
</organism>
<dbReference type="PANTHER" id="PTHR13887:SF41">
    <property type="entry name" value="THIOREDOXIN SUPERFAMILY PROTEIN"/>
    <property type="match status" value="1"/>
</dbReference>
<evidence type="ECO:0000259" key="1">
    <source>
        <dbReference type="Pfam" id="PF01323"/>
    </source>
</evidence>
<dbReference type="Pfam" id="PF01323">
    <property type="entry name" value="DSBA"/>
    <property type="match status" value="1"/>
</dbReference>
<reference evidence="2 3" key="1">
    <citation type="journal article" date="2014" name="Genome Announc.">
        <title>Draft Genome Sequence of Lysobacter capsici AZ78, a Bacterium Antagonistic to Plant-Pathogenic Oomycetes.</title>
        <authorList>
            <person name="Puopolo G."/>
            <person name="Sonego P."/>
            <person name="Engelen K."/>
            <person name="Pertot I."/>
        </authorList>
    </citation>
    <scope>NUCLEOTIDE SEQUENCE [LARGE SCALE GENOMIC DNA]</scope>
    <source>
        <strain evidence="2 3">AZ78</strain>
    </source>
</reference>
<dbReference type="Gene3D" id="3.40.30.10">
    <property type="entry name" value="Glutaredoxin"/>
    <property type="match status" value="1"/>
</dbReference>
<dbReference type="CDD" id="cd03024">
    <property type="entry name" value="DsbA_FrnE"/>
    <property type="match status" value="1"/>
</dbReference>
<protein>
    <submittedName>
        <fullName evidence="2">2-hydroxychromene-2-carboxylate isomerase/DsbA-like thioredoxin domain</fullName>
    </submittedName>
</protein>
<keyword evidence="3" id="KW-1185">Reference proteome</keyword>
<dbReference type="InterPro" id="IPR001853">
    <property type="entry name" value="DSBA-like_thioredoxin_dom"/>
</dbReference>
<evidence type="ECO:0000313" key="3">
    <source>
        <dbReference type="Proteomes" id="UP000023435"/>
    </source>
</evidence>
<name>A0A108U926_9GAMM</name>
<dbReference type="EMBL" id="JAJA02000001">
    <property type="protein sequence ID" value="KWS04799.1"/>
    <property type="molecule type" value="Genomic_DNA"/>
</dbReference>
<accession>A0A108U926</accession>
<dbReference type="AlphaFoldDB" id="A0A108U926"/>
<dbReference type="GO" id="GO:0016853">
    <property type="term" value="F:isomerase activity"/>
    <property type="evidence" value="ECO:0007669"/>
    <property type="project" value="UniProtKB-KW"/>
</dbReference>
<comment type="caution">
    <text evidence="2">The sequence shown here is derived from an EMBL/GenBank/DDBJ whole genome shotgun (WGS) entry which is preliminary data.</text>
</comment>